<dbReference type="Proteomes" id="UP001324287">
    <property type="component" value="Chromosome"/>
</dbReference>
<name>A0ABZ1B438_9ACTN</name>
<dbReference type="InterPro" id="IPR002716">
    <property type="entry name" value="PIN_dom"/>
</dbReference>
<feature type="domain" description="PIN" evidence="5">
    <location>
        <begin position="4"/>
        <end position="113"/>
    </location>
</feature>
<evidence type="ECO:0000256" key="1">
    <source>
        <dbReference type="ARBA" id="ARBA00022722"/>
    </source>
</evidence>
<keyword evidence="1" id="KW-0540">Nuclease</keyword>
<evidence type="ECO:0000256" key="4">
    <source>
        <dbReference type="ARBA" id="ARBA00022842"/>
    </source>
</evidence>
<reference evidence="6 7" key="1">
    <citation type="submission" date="2023-12" db="EMBL/GenBank/DDBJ databases">
        <title>Blastococcus brunescens sp. nov., an actonobacterium isolated from sandstone collected in sahara desert.</title>
        <authorList>
            <person name="Gtari M."/>
            <person name="Ghodhbane F."/>
        </authorList>
    </citation>
    <scope>NUCLEOTIDE SEQUENCE [LARGE SCALE GENOMIC DNA]</scope>
    <source>
        <strain evidence="6 7">BMG 8361</strain>
    </source>
</reference>
<gene>
    <name evidence="6" type="ORF">U6N30_31845</name>
</gene>
<dbReference type="EMBL" id="CP141261">
    <property type="protein sequence ID" value="WRL64114.1"/>
    <property type="molecule type" value="Genomic_DNA"/>
</dbReference>
<dbReference type="CDD" id="cd09872">
    <property type="entry name" value="PIN_Sll0205-like"/>
    <property type="match status" value="1"/>
</dbReference>
<sequence>MRLLLDTHALLWWLADDPQLDRSAAEAIAEADVVAVSAASAWEIAIKQAIGKLSGPDDLPGELVSNGFTELPVSVVHAVTAGALPPHHADPFDRMLIAQARIEALTLVTRDPRPVDYGIAWLRA</sequence>
<evidence type="ECO:0000256" key="3">
    <source>
        <dbReference type="ARBA" id="ARBA00022801"/>
    </source>
</evidence>
<keyword evidence="3" id="KW-0378">Hydrolase</keyword>
<dbReference type="PANTHER" id="PTHR36173:SF2">
    <property type="entry name" value="RIBONUCLEASE VAPC16"/>
    <property type="match status" value="1"/>
</dbReference>
<proteinExistence type="predicted"/>
<evidence type="ECO:0000313" key="6">
    <source>
        <dbReference type="EMBL" id="WRL64114.1"/>
    </source>
</evidence>
<keyword evidence="7" id="KW-1185">Reference proteome</keyword>
<dbReference type="SUPFAM" id="SSF88723">
    <property type="entry name" value="PIN domain-like"/>
    <property type="match status" value="1"/>
</dbReference>
<accession>A0ABZ1B438</accession>
<dbReference type="InterPro" id="IPR029060">
    <property type="entry name" value="PIN-like_dom_sf"/>
</dbReference>
<dbReference type="InterPro" id="IPR041705">
    <property type="entry name" value="PIN_Sll0205"/>
</dbReference>
<keyword evidence="4" id="KW-0460">Magnesium</keyword>
<keyword evidence="2" id="KW-0479">Metal-binding</keyword>
<dbReference type="Pfam" id="PF01850">
    <property type="entry name" value="PIN"/>
    <property type="match status" value="1"/>
</dbReference>
<protein>
    <submittedName>
        <fullName evidence="6">Type II toxin-antitoxin system VapC family toxin</fullName>
    </submittedName>
</protein>
<dbReference type="PANTHER" id="PTHR36173">
    <property type="entry name" value="RIBONUCLEASE VAPC16-RELATED"/>
    <property type="match status" value="1"/>
</dbReference>
<dbReference type="Gene3D" id="3.40.50.1010">
    <property type="entry name" value="5'-nuclease"/>
    <property type="match status" value="1"/>
</dbReference>
<evidence type="ECO:0000256" key="2">
    <source>
        <dbReference type="ARBA" id="ARBA00022723"/>
    </source>
</evidence>
<evidence type="ECO:0000259" key="5">
    <source>
        <dbReference type="Pfam" id="PF01850"/>
    </source>
</evidence>
<dbReference type="InterPro" id="IPR052919">
    <property type="entry name" value="TA_system_RNase"/>
</dbReference>
<dbReference type="RefSeq" id="WP_324275443.1">
    <property type="nucleotide sequence ID" value="NZ_CP141261.1"/>
</dbReference>
<organism evidence="6 7">
    <name type="scientific">Blastococcus brunescens</name>
    <dbReference type="NCBI Taxonomy" id="1564165"/>
    <lineage>
        <taxon>Bacteria</taxon>
        <taxon>Bacillati</taxon>
        <taxon>Actinomycetota</taxon>
        <taxon>Actinomycetes</taxon>
        <taxon>Geodermatophilales</taxon>
        <taxon>Geodermatophilaceae</taxon>
        <taxon>Blastococcus</taxon>
    </lineage>
</organism>
<evidence type="ECO:0000313" key="7">
    <source>
        <dbReference type="Proteomes" id="UP001324287"/>
    </source>
</evidence>